<dbReference type="AlphaFoldDB" id="A0A562LVK9"/>
<reference evidence="8 9" key="1">
    <citation type="journal article" date="2015" name="Stand. Genomic Sci.">
        <title>Genomic Encyclopedia of Bacterial and Archaeal Type Strains, Phase III: the genomes of soil and plant-associated and newly described type strains.</title>
        <authorList>
            <person name="Whitman W.B."/>
            <person name="Woyke T."/>
            <person name="Klenk H.P."/>
            <person name="Zhou Y."/>
            <person name="Lilburn T.G."/>
            <person name="Beck B.J."/>
            <person name="De Vos P."/>
            <person name="Vandamme P."/>
            <person name="Eisen J.A."/>
            <person name="Garrity G."/>
            <person name="Hugenholtz P."/>
            <person name="Kyrpides N.C."/>
        </authorList>
    </citation>
    <scope>NUCLEOTIDE SEQUENCE [LARGE SCALE GENOMIC DNA]</scope>
    <source>
        <strain evidence="8 9">CGMCC 1.10136</strain>
    </source>
</reference>
<dbReference type="NCBIfam" id="TIGR00360">
    <property type="entry name" value="ComEC_N-term"/>
    <property type="match status" value="1"/>
</dbReference>
<dbReference type="InterPro" id="IPR036866">
    <property type="entry name" value="RibonucZ/Hydroxyglut_hydro"/>
</dbReference>
<evidence type="ECO:0000259" key="7">
    <source>
        <dbReference type="SMART" id="SM00849"/>
    </source>
</evidence>
<feature type="domain" description="Metallo-beta-lactamase" evidence="7">
    <location>
        <begin position="527"/>
        <end position="712"/>
    </location>
</feature>
<evidence type="ECO:0000256" key="2">
    <source>
        <dbReference type="ARBA" id="ARBA00022475"/>
    </source>
</evidence>
<feature type="transmembrane region" description="Helical" evidence="6">
    <location>
        <begin position="247"/>
        <end position="272"/>
    </location>
</feature>
<accession>A0A562LVK9</accession>
<dbReference type="SMART" id="SM00849">
    <property type="entry name" value="Lactamase_B"/>
    <property type="match status" value="1"/>
</dbReference>
<evidence type="ECO:0000256" key="6">
    <source>
        <dbReference type="SAM" id="Phobius"/>
    </source>
</evidence>
<evidence type="ECO:0000313" key="8">
    <source>
        <dbReference type="EMBL" id="TWI11675.1"/>
    </source>
</evidence>
<protein>
    <submittedName>
        <fullName evidence="8">Competence protein ComEC</fullName>
    </submittedName>
</protein>
<comment type="caution">
    <text evidence="8">The sequence shown here is derived from an EMBL/GenBank/DDBJ whole genome shotgun (WGS) entry which is preliminary data.</text>
</comment>
<dbReference type="Pfam" id="PF03772">
    <property type="entry name" value="Competence"/>
    <property type="match status" value="1"/>
</dbReference>
<gene>
    <name evidence="8" type="ORF">IP93_01582</name>
</gene>
<dbReference type="PANTHER" id="PTHR30619">
    <property type="entry name" value="DNA INTERNALIZATION/COMPETENCE PROTEIN COMEC/REC2"/>
    <property type="match status" value="1"/>
</dbReference>
<evidence type="ECO:0000256" key="5">
    <source>
        <dbReference type="ARBA" id="ARBA00023136"/>
    </source>
</evidence>
<evidence type="ECO:0000256" key="4">
    <source>
        <dbReference type="ARBA" id="ARBA00022989"/>
    </source>
</evidence>
<feature type="transmembrane region" description="Helical" evidence="6">
    <location>
        <begin position="33"/>
        <end position="49"/>
    </location>
</feature>
<keyword evidence="2" id="KW-1003">Cell membrane</keyword>
<dbReference type="Pfam" id="PF00753">
    <property type="entry name" value="Lactamase_B"/>
    <property type="match status" value="1"/>
</dbReference>
<dbReference type="InterPro" id="IPR052159">
    <property type="entry name" value="Competence_DNA_uptake"/>
</dbReference>
<evidence type="ECO:0000256" key="1">
    <source>
        <dbReference type="ARBA" id="ARBA00004651"/>
    </source>
</evidence>
<dbReference type="EMBL" id="VLKP01000005">
    <property type="protein sequence ID" value="TWI11675.1"/>
    <property type="molecule type" value="Genomic_DNA"/>
</dbReference>
<dbReference type="CDD" id="cd07731">
    <property type="entry name" value="ComA-like_MBL-fold"/>
    <property type="match status" value="1"/>
</dbReference>
<evidence type="ECO:0000256" key="3">
    <source>
        <dbReference type="ARBA" id="ARBA00022692"/>
    </source>
</evidence>
<dbReference type="NCBIfam" id="TIGR00361">
    <property type="entry name" value="ComEC_Rec2"/>
    <property type="match status" value="1"/>
</dbReference>
<feature type="transmembrane region" description="Helical" evidence="6">
    <location>
        <begin position="7"/>
        <end position="27"/>
    </location>
</feature>
<dbReference type="GO" id="GO:0030420">
    <property type="term" value="P:establishment of competence for transformation"/>
    <property type="evidence" value="ECO:0007669"/>
    <property type="project" value="InterPro"/>
</dbReference>
<proteinExistence type="predicted"/>
<dbReference type="SUPFAM" id="SSF56281">
    <property type="entry name" value="Metallo-hydrolase/oxidoreductase"/>
    <property type="match status" value="1"/>
</dbReference>
<dbReference type="InterPro" id="IPR004797">
    <property type="entry name" value="Competence_ComEC/Rec2"/>
</dbReference>
<dbReference type="InterPro" id="IPR025405">
    <property type="entry name" value="DUF4131"/>
</dbReference>
<dbReference type="Gene3D" id="3.60.15.10">
    <property type="entry name" value="Ribonuclease Z/Hydroxyacylglutathione hydrolase-like"/>
    <property type="match status" value="1"/>
</dbReference>
<keyword evidence="3 6" id="KW-0812">Transmembrane</keyword>
<feature type="transmembrane region" description="Helical" evidence="6">
    <location>
        <begin position="284"/>
        <end position="305"/>
    </location>
</feature>
<dbReference type="Proteomes" id="UP000316471">
    <property type="component" value="Unassembled WGS sequence"/>
</dbReference>
<dbReference type="GO" id="GO:0005886">
    <property type="term" value="C:plasma membrane"/>
    <property type="evidence" value="ECO:0007669"/>
    <property type="project" value="UniProtKB-SubCell"/>
</dbReference>
<comment type="subcellular location">
    <subcellularLocation>
        <location evidence="1">Cell membrane</location>
        <topology evidence="1">Multi-pass membrane protein</topology>
    </subcellularLocation>
</comment>
<keyword evidence="5 6" id="KW-0472">Membrane</keyword>
<name>A0A562LVK9_9GAMM</name>
<dbReference type="PANTHER" id="PTHR30619:SF1">
    <property type="entry name" value="RECOMBINATION PROTEIN 2"/>
    <property type="match status" value="1"/>
</dbReference>
<dbReference type="InterPro" id="IPR035681">
    <property type="entry name" value="ComA-like_MBL"/>
</dbReference>
<dbReference type="InterPro" id="IPR001279">
    <property type="entry name" value="Metallo-B-lactamas"/>
</dbReference>
<keyword evidence="4 6" id="KW-1133">Transmembrane helix</keyword>
<dbReference type="InterPro" id="IPR004477">
    <property type="entry name" value="ComEC_N"/>
</dbReference>
<organism evidence="8 9">
    <name type="scientific">Aerolutibacter ruishenii</name>
    <dbReference type="NCBI Taxonomy" id="686800"/>
    <lineage>
        <taxon>Bacteria</taxon>
        <taxon>Pseudomonadati</taxon>
        <taxon>Pseudomonadota</taxon>
        <taxon>Gammaproteobacteria</taxon>
        <taxon>Lysobacterales</taxon>
        <taxon>Lysobacteraceae</taxon>
        <taxon>Aerolutibacter</taxon>
    </lineage>
</organism>
<evidence type="ECO:0000313" key="9">
    <source>
        <dbReference type="Proteomes" id="UP000316471"/>
    </source>
</evidence>
<feature type="transmembrane region" description="Helical" evidence="6">
    <location>
        <begin position="379"/>
        <end position="400"/>
    </location>
</feature>
<sequence length="783" mass="84524">MQPAARMPPFGIASAVALVCGVTAVLLWPTVPSRVACVIALLAGLWMWWKAGRWRWTGALFVGLGLAGLHAAHTLSLQLPASLERKVVTITGTVDDLPEHEPRQTRFVFKVDDAPTQPDPLRGRRLRVSWADAGMTDRGSVQAGQRWRLAVRLKAPRGLRNPGGSDSEKHAFARRIAGNAQVRHPRKAVRLTEARGLQAWREGVSGRIAVAIPGDTSRFIRALAIGDTRAISDEDWTLLRANGLTHLIAISGSHVGLVGGFFALLAYGLWWLVPALARFAPRQVVAAVAATGGAVAYTAAAGFAVPTVRTALMIAAVSLALGARRRVSPFDTLALAVIAVLLYDPLSVLGAGFWLSFMGVAWLMWCLPQGGRQPVREFLSAQGVATIGLLPMAVLLFGQVSMAGPMANLVAVPWWSLVVVPLSLLGAALESLHAGLGTSPLRAAAWCFELSWPLFEWLGSSPFALWWVAESRWFALPLALLGAAWLLLPRGIPGKPLALLLWLPLLWPDRQLPAHGTAEVTVIDVGQGLSVMVRTAGHTLLYDMGPAMRDGFDAGERAVLPVLRARGVRRIDRAVVSHGDNDHAGGLETVRAAFPLPSLLAPEGVGLEGARDCVAGESWTWDGVHFRFLHPTPYFPYLANDSSCVLRVESRQGVLLLAGDIGDIIERQLVRRDPAALVAQVVVVAHHGSETSSDPAFVNATKARHAIVSTGYGNMFRHPRPGIVRRWRDAGATVWDTARTGAITFRLGETTLAPETRRQTHPRLWDAEQRLAQGRAGLSYRSD</sequence>
<dbReference type="Pfam" id="PF13567">
    <property type="entry name" value="DUF4131"/>
    <property type="match status" value="1"/>
</dbReference>
<feature type="transmembrane region" description="Helical" evidence="6">
    <location>
        <begin position="412"/>
        <end position="429"/>
    </location>
</feature>
<keyword evidence="9" id="KW-1185">Reference proteome</keyword>